<feature type="transmembrane region" description="Helical" evidence="1">
    <location>
        <begin position="54"/>
        <end position="80"/>
    </location>
</feature>
<dbReference type="STRING" id="1423796.FC24_GL001775"/>
<accession>A0A0R2DJ32</accession>
<feature type="transmembrane region" description="Helical" evidence="1">
    <location>
        <begin position="12"/>
        <end position="30"/>
    </location>
</feature>
<dbReference type="Gene3D" id="1.20.144.10">
    <property type="entry name" value="Phosphatidic acid phosphatase type 2/haloperoxidase"/>
    <property type="match status" value="2"/>
</dbReference>
<gene>
    <name evidence="3" type="ORF">FC24_GL001775</name>
</gene>
<feature type="domain" description="Phosphatidic acid phosphatase type 2/haloperoxidase" evidence="2">
    <location>
        <begin position="84"/>
        <end position="200"/>
    </location>
</feature>
<evidence type="ECO:0000256" key="1">
    <source>
        <dbReference type="SAM" id="Phobius"/>
    </source>
</evidence>
<proteinExistence type="predicted"/>
<dbReference type="PATRIC" id="fig|1423796.3.peg.1803"/>
<reference evidence="3 4" key="1">
    <citation type="journal article" date="2015" name="Genome Announc.">
        <title>Expanding the biotechnology potential of lactobacilli through comparative genomics of 213 strains and associated genera.</title>
        <authorList>
            <person name="Sun Z."/>
            <person name="Harris H.M."/>
            <person name="McCann A."/>
            <person name="Guo C."/>
            <person name="Argimon S."/>
            <person name="Zhang W."/>
            <person name="Yang X."/>
            <person name="Jeffery I.B."/>
            <person name="Cooney J.C."/>
            <person name="Kagawa T.F."/>
            <person name="Liu W."/>
            <person name="Song Y."/>
            <person name="Salvetti E."/>
            <person name="Wrobel A."/>
            <person name="Rasinkangas P."/>
            <person name="Parkhill J."/>
            <person name="Rea M.C."/>
            <person name="O'Sullivan O."/>
            <person name="Ritari J."/>
            <person name="Douillard F.P."/>
            <person name="Paul Ross R."/>
            <person name="Yang R."/>
            <person name="Briner A.E."/>
            <person name="Felis G.E."/>
            <person name="de Vos W.M."/>
            <person name="Barrangou R."/>
            <person name="Klaenhammer T.R."/>
            <person name="Caufield P.W."/>
            <person name="Cui Y."/>
            <person name="Zhang H."/>
            <person name="O'Toole P.W."/>
        </authorList>
    </citation>
    <scope>NUCLEOTIDE SEQUENCE [LARGE SCALE GENOMIC DNA]</scope>
    <source>
        <strain evidence="3 4">DSM 20253</strain>
    </source>
</reference>
<keyword evidence="1" id="KW-1133">Transmembrane helix</keyword>
<dbReference type="Pfam" id="PF01569">
    <property type="entry name" value="PAP2"/>
    <property type="match status" value="1"/>
</dbReference>
<feature type="transmembrane region" description="Helical" evidence="1">
    <location>
        <begin position="125"/>
        <end position="146"/>
    </location>
</feature>
<sequence length="228" mass="25763">MKPQKKHRLPALFTVTVCLVILALLAHFQVTPLQVVDHWLAYPLQTKVTPTRTFMFRLISVIAQPTFALIYAILLAGGLWYFHQRAAAVWSGTTFLAGAVISWLLKHLVARPRPTTHVLTSETGYSFPSGHVFTAVMIISLLLYLFTKSLPHLWQRAGCLLLAGIWLGLVLCARIYLGAHYPSDTVAGLLLGYLWLRAALWSHHQFNPWLQTHLEKAPTNMRHARKPK</sequence>
<feature type="transmembrane region" description="Helical" evidence="1">
    <location>
        <begin position="87"/>
        <end position="105"/>
    </location>
</feature>
<evidence type="ECO:0000313" key="3">
    <source>
        <dbReference type="EMBL" id="KRM99939.1"/>
    </source>
</evidence>
<dbReference type="RefSeq" id="WP_057873002.1">
    <property type="nucleotide sequence ID" value="NZ_AYYI01000005.1"/>
</dbReference>
<evidence type="ECO:0000313" key="4">
    <source>
        <dbReference type="Proteomes" id="UP000051638"/>
    </source>
</evidence>
<dbReference type="Proteomes" id="UP000051638">
    <property type="component" value="Unassembled WGS sequence"/>
</dbReference>
<keyword evidence="4" id="KW-1185">Reference proteome</keyword>
<dbReference type="InterPro" id="IPR036938">
    <property type="entry name" value="PAP2/HPO_sf"/>
</dbReference>
<feature type="transmembrane region" description="Helical" evidence="1">
    <location>
        <begin position="158"/>
        <end position="179"/>
    </location>
</feature>
<dbReference type="SUPFAM" id="SSF48317">
    <property type="entry name" value="Acid phosphatase/Vanadium-dependent haloperoxidase"/>
    <property type="match status" value="1"/>
</dbReference>
<dbReference type="PANTHER" id="PTHR14969">
    <property type="entry name" value="SPHINGOSINE-1-PHOSPHATE PHOSPHOHYDROLASE"/>
    <property type="match status" value="1"/>
</dbReference>
<keyword evidence="1" id="KW-0472">Membrane</keyword>
<keyword evidence="1" id="KW-0812">Transmembrane</keyword>
<dbReference type="InterPro" id="IPR000326">
    <property type="entry name" value="PAP2/HPO"/>
</dbReference>
<dbReference type="CDD" id="cd03392">
    <property type="entry name" value="PAP2_like_2"/>
    <property type="match status" value="1"/>
</dbReference>
<organism evidence="3 4">
    <name type="scientific">Loigolactobacillus rennini DSM 20253</name>
    <dbReference type="NCBI Taxonomy" id="1423796"/>
    <lineage>
        <taxon>Bacteria</taxon>
        <taxon>Bacillati</taxon>
        <taxon>Bacillota</taxon>
        <taxon>Bacilli</taxon>
        <taxon>Lactobacillales</taxon>
        <taxon>Lactobacillaceae</taxon>
        <taxon>Loigolactobacillus</taxon>
    </lineage>
</organism>
<dbReference type="EMBL" id="AYYI01000005">
    <property type="protein sequence ID" value="KRM99939.1"/>
    <property type="molecule type" value="Genomic_DNA"/>
</dbReference>
<dbReference type="AlphaFoldDB" id="A0A0R2DJ32"/>
<dbReference type="SMART" id="SM00014">
    <property type="entry name" value="acidPPc"/>
    <property type="match status" value="1"/>
</dbReference>
<protein>
    <submittedName>
        <fullName evidence="3">Membrane-associated phospholipid phosphatase</fullName>
    </submittedName>
</protein>
<dbReference type="OrthoDB" id="9789113at2"/>
<comment type="caution">
    <text evidence="3">The sequence shown here is derived from an EMBL/GenBank/DDBJ whole genome shotgun (WGS) entry which is preliminary data.</text>
</comment>
<name>A0A0R2DJ32_9LACO</name>
<dbReference type="PANTHER" id="PTHR14969:SF13">
    <property type="entry name" value="AT30094P"/>
    <property type="match status" value="1"/>
</dbReference>
<evidence type="ECO:0000259" key="2">
    <source>
        <dbReference type="SMART" id="SM00014"/>
    </source>
</evidence>